<keyword evidence="2" id="KW-1185">Reference proteome</keyword>
<accession>A0AC61RIG6</accession>
<gene>
    <name evidence="1" type="ORF">E5331_00890</name>
</gene>
<reference evidence="1" key="1">
    <citation type="submission" date="2019-04" db="EMBL/GenBank/DDBJ databases">
        <title>Microbes associate with the intestines of laboratory mice.</title>
        <authorList>
            <person name="Navarre W."/>
            <person name="Wong E."/>
            <person name="Huang K."/>
            <person name="Tropini C."/>
            <person name="Ng K."/>
            <person name="Yu B."/>
        </authorList>
    </citation>
    <scope>NUCLEOTIDE SEQUENCE</scope>
    <source>
        <strain evidence="1">NM04_E33</strain>
    </source>
</reference>
<name>A0AC61RIG6_9BACT</name>
<evidence type="ECO:0000313" key="1">
    <source>
        <dbReference type="EMBL" id="TGY80969.1"/>
    </source>
</evidence>
<protein>
    <submittedName>
        <fullName evidence="1">Uncharacterized protein</fullName>
    </submittedName>
</protein>
<sequence length="92" mass="10652">MFRIYSNRNVSQARRERAISVGNRYISNIQATRQYARDRANSPRNVHGEPILNYKNVSRMANRQYARSTYMGLKNALGGAQIEILISFRRAC</sequence>
<organism evidence="1 2">
    <name type="scientific">Lepagella muris</name>
    <dbReference type="NCBI Taxonomy" id="3032870"/>
    <lineage>
        <taxon>Bacteria</taxon>
        <taxon>Pseudomonadati</taxon>
        <taxon>Bacteroidota</taxon>
        <taxon>Bacteroidia</taxon>
        <taxon>Bacteroidales</taxon>
        <taxon>Muribaculaceae</taxon>
        <taxon>Lepagella</taxon>
    </lineage>
</organism>
<proteinExistence type="predicted"/>
<dbReference type="EMBL" id="SRYB01000001">
    <property type="protein sequence ID" value="TGY80969.1"/>
    <property type="molecule type" value="Genomic_DNA"/>
</dbReference>
<evidence type="ECO:0000313" key="2">
    <source>
        <dbReference type="Proteomes" id="UP000306319"/>
    </source>
</evidence>
<comment type="caution">
    <text evidence="1">The sequence shown here is derived from an EMBL/GenBank/DDBJ whole genome shotgun (WGS) entry which is preliminary data.</text>
</comment>
<dbReference type="Proteomes" id="UP000306319">
    <property type="component" value="Unassembled WGS sequence"/>
</dbReference>